<dbReference type="AlphaFoldDB" id="A0A9P6QNL9"/>
<evidence type="ECO:0000313" key="4">
    <source>
        <dbReference type="EMBL" id="KAG0270151.1"/>
    </source>
</evidence>
<organism evidence="4 5">
    <name type="scientific">Actinomortierella ambigua</name>
    <dbReference type="NCBI Taxonomy" id="1343610"/>
    <lineage>
        <taxon>Eukaryota</taxon>
        <taxon>Fungi</taxon>
        <taxon>Fungi incertae sedis</taxon>
        <taxon>Mucoromycota</taxon>
        <taxon>Mortierellomycotina</taxon>
        <taxon>Mortierellomycetes</taxon>
        <taxon>Mortierellales</taxon>
        <taxon>Mortierellaceae</taxon>
        <taxon>Actinomortierella</taxon>
    </lineage>
</organism>
<evidence type="ECO:0000313" key="5">
    <source>
        <dbReference type="Proteomes" id="UP000807716"/>
    </source>
</evidence>
<dbReference type="InterPro" id="IPR000571">
    <property type="entry name" value="Znf_CCCH"/>
</dbReference>
<dbReference type="Proteomes" id="UP000807716">
    <property type="component" value="Unassembled WGS sequence"/>
</dbReference>
<keyword evidence="1" id="KW-0863">Zinc-finger</keyword>
<dbReference type="OrthoDB" id="7459479at2759"/>
<dbReference type="EMBL" id="JAAAJB010000010">
    <property type="protein sequence ID" value="KAG0270151.1"/>
    <property type="molecule type" value="Genomic_DNA"/>
</dbReference>
<feature type="region of interest" description="Disordered" evidence="2">
    <location>
        <begin position="141"/>
        <end position="171"/>
    </location>
</feature>
<gene>
    <name evidence="4" type="ORF">DFQ27_000070</name>
</gene>
<keyword evidence="1" id="KW-0479">Metal-binding</keyword>
<evidence type="ECO:0000256" key="1">
    <source>
        <dbReference type="PROSITE-ProRule" id="PRU00723"/>
    </source>
</evidence>
<comment type="caution">
    <text evidence="4">The sequence shown here is derived from an EMBL/GenBank/DDBJ whole genome shotgun (WGS) entry which is preliminary data.</text>
</comment>
<dbReference type="PROSITE" id="PS50103">
    <property type="entry name" value="ZF_C3H1"/>
    <property type="match status" value="1"/>
</dbReference>
<feature type="zinc finger region" description="C3H1-type" evidence="1">
    <location>
        <begin position="178"/>
        <end position="200"/>
    </location>
</feature>
<evidence type="ECO:0000259" key="3">
    <source>
        <dbReference type="PROSITE" id="PS50103"/>
    </source>
</evidence>
<dbReference type="PANTHER" id="PTHR36971:SF3">
    <property type="entry name" value="C3H1-TYPE DOMAIN-CONTAINING PROTEIN"/>
    <property type="match status" value="1"/>
</dbReference>
<dbReference type="PANTHER" id="PTHR36971">
    <property type="entry name" value="UNNAMED PRODUCT"/>
    <property type="match status" value="1"/>
</dbReference>
<evidence type="ECO:0000256" key="2">
    <source>
        <dbReference type="SAM" id="MobiDB-lite"/>
    </source>
</evidence>
<dbReference type="GO" id="GO:0008270">
    <property type="term" value="F:zinc ion binding"/>
    <property type="evidence" value="ECO:0007669"/>
    <property type="project" value="UniProtKB-KW"/>
</dbReference>
<name>A0A9P6QNL9_9FUNG</name>
<keyword evidence="5" id="KW-1185">Reference proteome</keyword>
<reference evidence="4" key="1">
    <citation type="journal article" date="2020" name="Fungal Divers.">
        <title>Resolving the Mortierellaceae phylogeny through synthesis of multi-gene phylogenetics and phylogenomics.</title>
        <authorList>
            <person name="Vandepol N."/>
            <person name="Liber J."/>
            <person name="Desiro A."/>
            <person name="Na H."/>
            <person name="Kennedy M."/>
            <person name="Barry K."/>
            <person name="Grigoriev I.V."/>
            <person name="Miller A.N."/>
            <person name="O'Donnell K."/>
            <person name="Stajich J.E."/>
            <person name="Bonito G."/>
        </authorList>
    </citation>
    <scope>NUCLEOTIDE SEQUENCE</scope>
    <source>
        <strain evidence="4">BC1065</strain>
    </source>
</reference>
<feature type="domain" description="C3H1-type" evidence="3">
    <location>
        <begin position="178"/>
        <end position="200"/>
    </location>
</feature>
<proteinExistence type="predicted"/>
<protein>
    <recommendedName>
        <fullName evidence="3">C3H1-type domain-containing protein</fullName>
    </recommendedName>
</protein>
<feature type="compositionally biased region" description="Basic and acidic residues" evidence="2">
    <location>
        <begin position="160"/>
        <end position="171"/>
    </location>
</feature>
<accession>A0A9P6QNL9</accession>
<sequence length="478" mass="54275">MESSQVEEAQQGRHMRGQIVHARKCYKRLFFIDLRLDESRKYQILFRSDDDELREDPPSAAVIERLAGYGNSGSTKTTLTDVELAKLWKRVRRGDWIELAPFLASKAERDARSYPVFQATDFTVVEAWHGDQSFASEPAIGMEMDDSSSGPPNPSPASEVEDRSRPSEIKASDSWQGLCKFWINSQRCPNKNCMLSHPTGEDLVYERERWVQERLQLKRARAKNADDPHASSSKTPHSGRAFLFCRWLVETFGKDFLNTGTGVLDVAGGRGEISLFLRHMFGVTSTLVEPNVRPDKPYRRKQLMDVIRRRIDMEAGGDGQFYRRDKEQGRTGEACHLEITKAEKRATKKKEKESFVVPHLATMLDDQFAVDHGDLLKGASIILGMHPDQATEPIVDMALKHGKPFAVVPCCVFAVDNPHRRLLDGRSVNTTVEFVEYLVQKTRREAIQAETEFLSFEGMNIVVFRRPGATLAARSQQW</sequence>
<dbReference type="Gene3D" id="2.40.50.140">
    <property type="entry name" value="Nucleic acid-binding proteins"/>
    <property type="match status" value="1"/>
</dbReference>
<keyword evidence="1" id="KW-0862">Zinc</keyword>
<dbReference type="InterPro" id="IPR012340">
    <property type="entry name" value="NA-bd_OB-fold"/>
</dbReference>